<feature type="transmembrane region" description="Helical" evidence="1">
    <location>
        <begin position="85"/>
        <end position="104"/>
    </location>
</feature>
<comment type="caution">
    <text evidence="2">The sequence shown here is derived from an EMBL/GenBank/DDBJ whole genome shotgun (WGS) entry which is preliminary data.</text>
</comment>
<protein>
    <submittedName>
        <fullName evidence="2">Uncharacterized protein</fullName>
    </submittedName>
</protein>
<keyword evidence="1" id="KW-0812">Transmembrane</keyword>
<dbReference type="AlphaFoldDB" id="A0A3M7PAZ6"/>
<gene>
    <name evidence="2" type="ORF">BpHYR1_004591</name>
</gene>
<proteinExistence type="predicted"/>
<accession>A0A3M7PAZ6</accession>
<dbReference type="Proteomes" id="UP000276133">
    <property type="component" value="Unassembled WGS sequence"/>
</dbReference>
<evidence type="ECO:0000256" key="1">
    <source>
        <dbReference type="SAM" id="Phobius"/>
    </source>
</evidence>
<keyword evidence="1" id="KW-0472">Membrane</keyword>
<organism evidence="2 3">
    <name type="scientific">Brachionus plicatilis</name>
    <name type="common">Marine rotifer</name>
    <name type="synonym">Brachionus muelleri</name>
    <dbReference type="NCBI Taxonomy" id="10195"/>
    <lineage>
        <taxon>Eukaryota</taxon>
        <taxon>Metazoa</taxon>
        <taxon>Spiralia</taxon>
        <taxon>Gnathifera</taxon>
        <taxon>Rotifera</taxon>
        <taxon>Eurotatoria</taxon>
        <taxon>Monogononta</taxon>
        <taxon>Pseudotrocha</taxon>
        <taxon>Ploima</taxon>
        <taxon>Brachionidae</taxon>
        <taxon>Brachionus</taxon>
    </lineage>
</organism>
<sequence length="136" mass="16373">MTVLEALEKKTFVDYLIEKGLLYVVYNSMLQTTRILNLYVIKCSTLEKADQFYMNQSILIFLRQHTIAIAFLIFLFIFLKKHLTLITIHNFFMVLSSKLNLHMLNNSKKKARFRNDLIFRRFFECTENRYRAFKIV</sequence>
<reference evidence="2 3" key="1">
    <citation type="journal article" date="2018" name="Sci. Rep.">
        <title>Genomic signatures of local adaptation to the degree of environmental predictability in rotifers.</title>
        <authorList>
            <person name="Franch-Gras L."/>
            <person name="Hahn C."/>
            <person name="Garcia-Roger E.M."/>
            <person name="Carmona M.J."/>
            <person name="Serra M."/>
            <person name="Gomez A."/>
        </authorList>
    </citation>
    <scope>NUCLEOTIDE SEQUENCE [LARGE SCALE GENOMIC DNA]</scope>
    <source>
        <strain evidence="2">HYR1</strain>
    </source>
</reference>
<keyword evidence="3" id="KW-1185">Reference proteome</keyword>
<keyword evidence="1" id="KW-1133">Transmembrane helix</keyword>
<dbReference type="EMBL" id="REGN01012291">
    <property type="protein sequence ID" value="RMZ96265.1"/>
    <property type="molecule type" value="Genomic_DNA"/>
</dbReference>
<feature type="transmembrane region" description="Helical" evidence="1">
    <location>
        <begin position="60"/>
        <end position="79"/>
    </location>
</feature>
<evidence type="ECO:0000313" key="3">
    <source>
        <dbReference type="Proteomes" id="UP000276133"/>
    </source>
</evidence>
<name>A0A3M7PAZ6_BRAPC</name>
<evidence type="ECO:0000313" key="2">
    <source>
        <dbReference type="EMBL" id="RMZ96265.1"/>
    </source>
</evidence>